<proteinExistence type="predicted"/>
<accession>A0A0F7L3C6</accession>
<reference evidence="1" key="2">
    <citation type="submission" date="2015-03" db="EMBL/GenBank/DDBJ databases">
        <authorList>
            <person name="Chow C.-E.T."/>
            <person name="Winget D.M."/>
            <person name="White R.A.III."/>
            <person name="Hallam S.J."/>
            <person name="Suttle C.A."/>
        </authorList>
    </citation>
    <scope>NUCLEOTIDE SEQUENCE</scope>
    <source>
        <strain evidence="1">Anoxic3_7</strain>
    </source>
</reference>
<name>A0A0F7L3C6_9VIRU</name>
<evidence type="ECO:0000313" key="1">
    <source>
        <dbReference type="EMBL" id="AKH46400.1"/>
    </source>
</evidence>
<dbReference type="EMBL" id="KR029582">
    <property type="protein sequence ID" value="AKH46400.1"/>
    <property type="molecule type" value="Genomic_DNA"/>
</dbReference>
<protein>
    <submittedName>
        <fullName evidence="1">Uncharacterized protein</fullName>
    </submittedName>
</protein>
<organism evidence="1">
    <name type="scientific">uncultured marine virus</name>
    <dbReference type="NCBI Taxonomy" id="186617"/>
    <lineage>
        <taxon>Viruses</taxon>
        <taxon>environmental samples</taxon>
    </lineage>
</organism>
<sequence length="110" mass="12045">MEIKTINLKGKDYVQVHERIRFFRATPQYEGYGIITSYELGTNNIIFVARITNKEGITVSTGHGLGSLGPDKAVEKIETVAVGRALANMAIGVDEGIASIEEMVSFLNKQ</sequence>
<reference evidence="1" key="1">
    <citation type="journal article" date="2015" name="Front. Microbiol.">
        <title>Combining genomic sequencing methods to explore viral diversity and reveal potential virus-host interactions.</title>
        <authorList>
            <person name="Chow C.E."/>
            <person name="Winget D.M."/>
            <person name="White R.A.III."/>
            <person name="Hallam S.J."/>
            <person name="Suttle C.A."/>
        </authorList>
    </citation>
    <scope>NUCLEOTIDE SEQUENCE</scope>
    <source>
        <strain evidence="1">Anoxic3_7</strain>
    </source>
</reference>